<dbReference type="Pfam" id="PF05964">
    <property type="entry name" value="FYRN"/>
    <property type="match status" value="1"/>
</dbReference>
<gene>
    <name evidence="2" type="ORF">VCUG_00441</name>
</gene>
<dbReference type="PROSITE" id="PS51542">
    <property type="entry name" value="FYRN"/>
    <property type="match status" value="1"/>
</dbReference>
<accession>L2GXK4</accession>
<dbReference type="OrthoDB" id="2192852at2759"/>
<dbReference type="AlphaFoldDB" id="L2GXK4"/>
<evidence type="ECO:0000313" key="3">
    <source>
        <dbReference type="Proteomes" id="UP000011081"/>
    </source>
</evidence>
<sequence length="215" mass="25373">MLFSPELQKLLKEKEELHIKKETAYNKLKERVKREGILTHILHSNVQQPAKKIAHQPIILGSSLYRMSVLNVGELPRPSQKQYITPTTIYPINFVSKRKYKKYNGCPSKSKDKIFYLCKIHDNKDVFEISCDYKKWVGRECWNDFVKDFDGVSEYSNMEEFFGLTHPQLQRIIEEKGTEELKEYVPLSKRKENKEVEDEVSDDSEDESKLDSYNE</sequence>
<feature type="compositionally biased region" description="Acidic residues" evidence="1">
    <location>
        <begin position="195"/>
        <end position="206"/>
    </location>
</feature>
<proteinExistence type="predicted"/>
<dbReference type="Proteomes" id="UP000011081">
    <property type="component" value="Unassembled WGS sequence"/>
</dbReference>
<reference evidence="3" key="1">
    <citation type="submission" date="2011-03" db="EMBL/GenBank/DDBJ databases">
        <title>The genome sequence of Vavraia culicis strain floridensis.</title>
        <authorList>
            <consortium name="The Broad Institute Genome Sequencing Platform"/>
            <person name="Cuomo C."/>
            <person name="Becnel J."/>
            <person name="Sanscrainte N."/>
            <person name="Young S.K."/>
            <person name="Zeng Q."/>
            <person name="Gargeya S."/>
            <person name="Fitzgerald M."/>
            <person name="Haas B."/>
            <person name="Abouelleil A."/>
            <person name="Alvarado L."/>
            <person name="Arachchi H.M."/>
            <person name="Berlin A."/>
            <person name="Chapman S.B."/>
            <person name="Gearin G."/>
            <person name="Goldberg J."/>
            <person name="Griggs A."/>
            <person name="Gujja S."/>
            <person name="Hansen M."/>
            <person name="Heiman D."/>
            <person name="Howarth C."/>
            <person name="Larimer J."/>
            <person name="Lui A."/>
            <person name="MacDonald P.J.P."/>
            <person name="McCowen C."/>
            <person name="Montmayeur A."/>
            <person name="Murphy C."/>
            <person name="Neiman D."/>
            <person name="Pearson M."/>
            <person name="Priest M."/>
            <person name="Roberts A."/>
            <person name="Saif S."/>
            <person name="Shea T."/>
            <person name="Sisk P."/>
            <person name="Stolte C."/>
            <person name="Sykes S."/>
            <person name="Wortman J."/>
            <person name="Nusbaum C."/>
            <person name="Birren B."/>
        </authorList>
    </citation>
    <scope>NUCLEOTIDE SEQUENCE [LARGE SCALE GENOMIC DNA]</scope>
    <source>
        <strain evidence="3">floridensis</strain>
    </source>
</reference>
<protein>
    <submittedName>
        <fullName evidence="2">Uncharacterized protein</fullName>
    </submittedName>
</protein>
<dbReference type="RefSeq" id="XP_008073464.1">
    <property type="nucleotide sequence ID" value="XM_008075273.1"/>
</dbReference>
<evidence type="ECO:0000313" key="2">
    <source>
        <dbReference type="EMBL" id="ELA48018.1"/>
    </source>
</evidence>
<feature type="region of interest" description="Disordered" evidence="1">
    <location>
        <begin position="191"/>
        <end position="215"/>
    </location>
</feature>
<dbReference type="HOGENOM" id="CLU_112148_0_0_1"/>
<evidence type="ECO:0000256" key="1">
    <source>
        <dbReference type="SAM" id="MobiDB-lite"/>
    </source>
</evidence>
<dbReference type="Gene3D" id="3.30.160.360">
    <property type="match status" value="1"/>
</dbReference>
<dbReference type="InterPro" id="IPR003888">
    <property type="entry name" value="FYrich_N"/>
</dbReference>
<dbReference type="OMA" id="ISCDYKK"/>
<dbReference type="VEuPathDB" id="MicrosporidiaDB:VCUG_00441"/>
<dbReference type="GeneID" id="19878328"/>
<dbReference type="InParanoid" id="L2GXK4"/>
<dbReference type="EMBL" id="GL877408">
    <property type="protein sequence ID" value="ELA48018.1"/>
    <property type="molecule type" value="Genomic_DNA"/>
</dbReference>
<dbReference type="GO" id="GO:0005634">
    <property type="term" value="C:nucleus"/>
    <property type="evidence" value="ECO:0007669"/>
    <property type="project" value="InterPro"/>
</dbReference>
<organism evidence="2 3">
    <name type="scientific">Vavraia culicis (isolate floridensis)</name>
    <name type="common">Microsporidian parasite</name>
    <dbReference type="NCBI Taxonomy" id="948595"/>
    <lineage>
        <taxon>Eukaryota</taxon>
        <taxon>Fungi</taxon>
        <taxon>Fungi incertae sedis</taxon>
        <taxon>Microsporidia</taxon>
        <taxon>Pleistophoridae</taxon>
        <taxon>Vavraia</taxon>
    </lineage>
</organism>
<keyword evidence="3" id="KW-1185">Reference proteome</keyword>
<name>L2GXK4_VAVCU</name>